<feature type="compositionally biased region" description="Basic and acidic residues" evidence="1">
    <location>
        <begin position="507"/>
        <end position="525"/>
    </location>
</feature>
<evidence type="ECO:0000313" key="5">
    <source>
        <dbReference type="Proteomes" id="UP001460270"/>
    </source>
</evidence>
<feature type="compositionally biased region" description="Polar residues" evidence="1">
    <location>
        <begin position="794"/>
        <end position="804"/>
    </location>
</feature>
<evidence type="ECO:0000259" key="3">
    <source>
        <dbReference type="Pfam" id="PF25040"/>
    </source>
</evidence>
<comment type="caution">
    <text evidence="4">The sequence shown here is derived from an EMBL/GenBank/DDBJ whole genome shotgun (WGS) entry which is preliminary data.</text>
</comment>
<dbReference type="Pfam" id="PF25039">
    <property type="entry name" value="BLTP1_M"/>
    <property type="match status" value="1"/>
</dbReference>
<feature type="region of interest" description="Disordered" evidence="1">
    <location>
        <begin position="479"/>
        <end position="556"/>
    </location>
</feature>
<feature type="region of interest" description="Disordered" evidence="1">
    <location>
        <begin position="611"/>
        <end position="637"/>
    </location>
</feature>
<accession>A0AAW0NZ76</accession>
<dbReference type="EMBL" id="JBBPFD010000012">
    <property type="protein sequence ID" value="KAK7904616.1"/>
    <property type="molecule type" value="Genomic_DNA"/>
</dbReference>
<feature type="region of interest" description="Disordered" evidence="1">
    <location>
        <begin position="1389"/>
        <end position="1425"/>
    </location>
</feature>
<proteinExistence type="predicted"/>
<feature type="domain" description="Bridge-like lipid transfer protein family member 1 C-terminal" evidence="3">
    <location>
        <begin position="900"/>
        <end position="1411"/>
    </location>
</feature>
<feature type="compositionally biased region" description="Polar residues" evidence="1">
    <location>
        <begin position="135"/>
        <end position="145"/>
    </location>
</feature>
<feature type="compositionally biased region" description="Basic and acidic residues" evidence="1">
    <location>
        <begin position="184"/>
        <end position="193"/>
    </location>
</feature>
<dbReference type="InterPro" id="IPR056741">
    <property type="entry name" value="BLTP1_M"/>
</dbReference>
<name>A0AAW0NZ76_9GOBI</name>
<dbReference type="InterPro" id="IPR033616">
    <property type="entry name" value="BLTP1"/>
</dbReference>
<feature type="domain" description="Bridge-like lipid transfer protein family member 1 middle region" evidence="2">
    <location>
        <begin position="1"/>
        <end position="894"/>
    </location>
</feature>
<dbReference type="GO" id="GO:0098793">
    <property type="term" value="C:presynapse"/>
    <property type="evidence" value="ECO:0007669"/>
    <property type="project" value="GOC"/>
</dbReference>
<dbReference type="InterPro" id="IPR056742">
    <property type="entry name" value="BLTP1_C"/>
</dbReference>
<evidence type="ECO:0000256" key="1">
    <source>
        <dbReference type="SAM" id="MobiDB-lite"/>
    </source>
</evidence>
<evidence type="ECO:0008006" key="6">
    <source>
        <dbReference type="Google" id="ProtNLM"/>
    </source>
</evidence>
<feature type="region of interest" description="Disordered" evidence="1">
    <location>
        <begin position="777"/>
        <end position="804"/>
    </location>
</feature>
<feature type="compositionally biased region" description="Low complexity" evidence="1">
    <location>
        <begin position="261"/>
        <end position="272"/>
    </location>
</feature>
<evidence type="ECO:0000313" key="4">
    <source>
        <dbReference type="EMBL" id="KAK7904616.1"/>
    </source>
</evidence>
<keyword evidence="5" id="KW-1185">Reference proteome</keyword>
<dbReference type="GO" id="GO:0048488">
    <property type="term" value="P:synaptic vesicle endocytosis"/>
    <property type="evidence" value="ECO:0007669"/>
    <property type="project" value="TreeGrafter"/>
</dbReference>
<dbReference type="Proteomes" id="UP001460270">
    <property type="component" value="Unassembled WGS sequence"/>
</dbReference>
<feature type="region of interest" description="Disordered" evidence="1">
    <location>
        <begin position="229"/>
        <end position="278"/>
    </location>
</feature>
<protein>
    <recommendedName>
        <fullName evidence="6">Fragile site-associated protein C-terminal domain-containing protein</fullName>
    </recommendedName>
</protein>
<evidence type="ECO:0000259" key="2">
    <source>
        <dbReference type="Pfam" id="PF25039"/>
    </source>
</evidence>
<feature type="compositionally biased region" description="Polar residues" evidence="1">
    <location>
        <begin position="232"/>
        <end position="260"/>
    </location>
</feature>
<gene>
    <name evidence="4" type="ORF">WMY93_017223</name>
</gene>
<reference evidence="5" key="1">
    <citation type="submission" date="2024-04" db="EMBL/GenBank/DDBJ databases">
        <title>Salinicola lusitanus LLJ914,a marine bacterium isolated from the Okinawa Trough.</title>
        <authorList>
            <person name="Li J."/>
        </authorList>
    </citation>
    <scope>NUCLEOTIDE SEQUENCE [LARGE SCALE GENOMIC DNA]</scope>
</reference>
<dbReference type="Pfam" id="PF25040">
    <property type="entry name" value="BLTP1_C"/>
    <property type="match status" value="1"/>
</dbReference>
<sequence>MNDGVPALVTLKKGLVALARQWMKFIVVTQGFKAIGLMRPNQLAKPKEPEPTLVETVMGLDNGAALQSDTSADGAEFEFDAATVSEHTMLLDGLCSRPPPKEANTSTVSGVEIMRKLSKSHTHNDSGLRIKGSHPYQSLSYTSGDTAADSPAHVSRGAYRPRTVQEGESPEQSDGQLSKPAELTGRHTADERTIHRNNLGTDMLTEHPLLAAPSSVSFYNWMSNAVGGRSGGVTQDSSATRSQHNSLQTVLSSDQNTLDGTQSQHSQHSTSQDDIDDIEEGNMCPAAVQLADAQVVFKPLLNYTGIQAQDATPFSYKMYFGEHLSFSGNLECLRADIVDSDTSKERKSKRSRRQGMVNLPPLEFKPALLIETFSLNAVVMEKSTSAPQGPTAAPLSFHDLNRRHYNTFHCDFTTACQAISQRVDMALVRLIHQFSTMIDDIKATQTDIKLSRPYRHFRSSDFSRSSRGSINGARSATQTLKKRGAAGGAGLSGGIPPNGPPSGMDTLGRREPRGRTSLGRSERRTSKVSRKGSRDVADHMAIQMDDSDSITVSEQSEPSAECWQNMYKLLNFYSLISDPTGILEKNSPENCLAENGHRPSESFCKVIFENEQQEPTTPNKPSGGRRRSLVSSEPQHADIGGLTMEAELKKIHGSFTLKEKMKDILHQKMTETCASAHIGGINIVLLEGITPDIQLEDFPTSPTSTAKQEFLYNGVKCNIAKSQALYSAQRGLKTNNAAVFKVGAIMINIPQHPATLHSMMVRSSHQLSKQISDLIRQPSNVQPPNREDTPTPQPSDKASSINQTPGLEKKPIVLKFSAMMDGITIGAALLPSLKAEYKMGRMKSHGMTALFPIKSVTCGLVHHATISQSHSSPVTMSGEYIMEDHDTHSDHGWAPDDFPSKQGNYLQGNYLRCVAEIGSFEHNLTTDLLNHLVFLQKVFMKEVNEVIQKVSGGEQPIPLWNEHDTSTDADKPKILLYSLSLMFKGIQMTATTPSMRAVRFETGLIELELSNRIQCKAQPGSSSYLKLFGKCQVDLNLALGQIVRHQVYEEAGSDFHQVAYFKTRIGLRNALQEEISGSSDKEAVLITLNRPIVFAQPVAFDRAVLFWLNYKAAYDNWNEQRLALNKDIHMATKEVVDKLPGIQQTSAQAFSTLFLQLTVNDLGICLPITSSSQTNHSIDFDTGSALVLTIESTLITACSSESLPEVRGDLVMNACVVPDGTYEVCSRTTGQASAESSSAGTWTLNVLWKMCGIDVHMDPNIGKRLNALGNTLTSLTGEEDIDDIGDLNSVNMADLSDEDEADTMSPTIHMENMDPRRQMIMGNQMTDPRGRKFTKRVVDIRELNEQAKVIDDLKKLGASEGTINQEIQRYQQLESVAVNDIRRDVRKKLRRSSMRAASLKDKWVSATNPATTGPKASLQQLVDHP</sequence>
<organism evidence="4 5">
    <name type="scientific">Mugilogobius chulae</name>
    <name type="common">yellowstripe goby</name>
    <dbReference type="NCBI Taxonomy" id="88201"/>
    <lineage>
        <taxon>Eukaryota</taxon>
        <taxon>Metazoa</taxon>
        <taxon>Chordata</taxon>
        <taxon>Craniata</taxon>
        <taxon>Vertebrata</taxon>
        <taxon>Euteleostomi</taxon>
        <taxon>Actinopterygii</taxon>
        <taxon>Neopterygii</taxon>
        <taxon>Teleostei</taxon>
        <taxon>Neoteleostei</taxon>
        <taxon>Acanthomorphata</taxon>
        <taxon>Gobiaria</taxon>
        <taxon>Gobiiformes</taxon>
        <taxon>Gobioidei</taxon>
        <taxon>Gobiidae</taxon>
        <taxon>Gobionellinae</taxon>
        <taxon>Mugilogobius</taxon>
    </lineage>
</organism>
<dbReference type="PANTHER" id="PTHR31640:SF1">
    <property type="entry name" value="BRIDGE-LIKE LIPID TRANSFER PROTEIN FAMILY MEMBER 1"/>
    <property type="match status" value="1"/>
</dbReference>
<dbReference type="PANTHER" id="PTHR31640">
    <property type="entry name" value="TRANSMEMBRANE PROTEIN KIAA1109"/>
    <property type="match status" value="1"/>
</dbReference>
<feature type="region of interest" description="Disordered" evidence="1">
    <location>
        <begin position="119"/>
        <end position="193"/>
    </location>
</feature>